<sequence length="122" mass="14172">MFLLFEEKNQTEKEKDKRQTPQSSQCPVTSPLTVQSTCLYLYLHFQGAQVFSKPQFYFKSATQFPHYPTTIWHWMEESLCIQGDKNVGSIKLNEHANLQKRGKTGNDSTIYESKMISVNQCQ</sequence>
<evidence type="ECO:0000313" key="3">
    <source>
        <dbReference type="Proteomes" id="UP001214576"/>
    </source>
</evidence>
<dbReference type="Proteomes" id="UP001214576">
    <property type="component" value="Unassembled WGS sequence"/>
</dbReference>
<feature type="region of interest" description="Disordered" evidence="1">
    <location>
        <begin position="8"/>
        <end position="29"/>
    </location>
</feature>
<feature type="compositionally biased region" description="Basic and acidic residues" evidence="1">
    <location>
        <begin position="8"/>
        <end position="19"/>
    </location>
</feature>
<accession>A0AAD4U441</accession>
<evidence type="ECO:0000313" key="2">
    <source>
        <dbReference type="EMBL" id="KAI4537614.1"/>
    </source>
</evidence>
<reference evidence="2" key="1">
    <citation type="submission" date="2022-03" db="EMBL/GenBank/DDBJ databases">
        <title>Genomic analyses of argali, domestic sheep and their hybrids provide insights into chromosomal evolution, heterosis and genetic basis of agronomic traits.</title>
        <authorList>
            <person name="Li M."/>
        </authorList>
    </citation>
    <scope>NUCLEOTIDE SEQUENCE</scope>
    <source>
        <strain evidence="2">CAU-MHL-2022a</strain>
        <tissue evidence="2">Skin</tissue>
    </source>
</reference>
<gene>
    <name evidence="2" type="ORF">MG293_012477</name>
</gene>
<name>A0AAD4U441_OVIAM</name>
<feature type="compositionally biased region" description="Polar residues" evidence="1">
    <location>
        <begin position="20"/>
        <end position="29"/>
    </location>
</feature>
<dbReference type="EMBL" id="JAKZEL010000014">
    <property type="protein sequence ID" value="KAI4537614.1"/>
    <property type="molecule type" value="Genomic_DNA"/>
</dbReference>
<proteinExistence type="predicted"/>
<dbReference type="AlphaFoldDB" id="A0AAD4U441"/>
<evidence type="ECO:0000256" key="1">
    <source>
        <dbReference type="SAM" id="MobiDB-lite"/>
    </source>
</evidence>
<comment type="caution">
    <text evidence="2">The sequence shown here is derived from an EMBL/GenBank/DDBJ whole genome shotgun (WGS) entry which is preliminary data.</text>
</comment>
<protein>
    <submittedName>
        <fullName evidence="2">Uncharacterized protein</fullName>
    </submittedName>
</protein>
<organism evidence="2 3">
    <name type="scientific">Ovis ammon polii</name>
    <dbReference type="NCBI Taxonomy" id="230172"/>
    <lineage>
        <taxon>Eukaryota</taxon>
        <taxon>Metazoa</taxon>
        <taxon>Chordata</taxon>
        <taxon>Craniata</taxon>
        <taxon>Vertebrata</taxon>
        <taxon>Euteleostomi</taxon>
        <taxon>Mammalia</taxon>
        <taxon>Eutheria</taxon>
        <taxon>Laurasiatheria</taxon>
        <taxon>Artiodactyla</taxon>
        <taxon>Ruminantia</taxon>
        <taxon>Pecora</taxon>
        <taxon>Bovidae</taxon>
        <taxon>Caprinae</taxon>
        <taxon>Ovis</taxon>
    </lineage>
</organism>
<keyword evidence="3" id="KW-1185">Reference proteome</keyword>